<proteinExistence type="inferred from homology"/>
<comment type="caution">
    <text evidence="14">The sequence shown here is derived from an EMBL/GenBank/DDBJ whole genome shotgun (WGS) entry which is preliminary data.</text>
</comment>
<dbReference type="AlphaFoldDB" id="A0A2A5CDB7"/>
<evidence type="ECO:0000256" key="5">
    <source>
        <dbReference type="ARBA" id="ARBA00022605"/>
    </source>
</evidence>
<dbReference type="Gene3D" id="3.90.1150.10">
    <property type="entry name" value="Aspartate Aminotransferase, domain 1"/>
    <property type="match status" value="1"/>
</dbReference>
<evidence type="ECO:0000256" key="9">
    <source>
        <dbReference type="ARBA" id="ARBA00023299"/>
    </source>
</evidence>
<evidence type="ECO:0000256" key="1">
    <source>
        <dbReference type="ARBA" id="ARBA00004915"/>
    </source>
</evidence>
<feature type="binding site" evidence="12">
    <location>
        <position position="43"/>
    </location>
    <ligand>
        <name>L-glutamate</name>
        <dbReference type="ChEBI" id="CHEBI:29985"/>
    </ligand>
</feature>
<evidence type="ECO:0000256" key="4">
    <source>
        <dbReference type="ARBA" id="ARBA00022576"/>
    </source>
</evidence>
<evidence type="ECO:0000256" key="11">
    <source>
        <dbReference type="ARBA" id="ARBA00049007"/>
    </source>
</evidence>
<comment type="function">
    <text evidence="12">Catalyzes the reversible conversion of 3-phosphohydroxypyruvate to phosphoserine and of 3-hydroxy-2-oxo-4-phosphonooxybutanoate to phosphohydroxythreonine.</text>
</comment>
<evidence type="ECO:0000256" key="6">
    <source>
        <dbReference type="ARBA" id="ARBA00022679"/>
    </source>
</evidence>
<dbReference type="PIRSF" id="PIRSF000525">
    <property type="entry name" value="SerC"/>
    <property type="match status" value="1"/>
</dbReference>
<feature type="domain" description="Aminotransferase class V" evidence="13">
    <location>
        <begin position="5"/>
        <end position="349"/>
    </location>
</feature>
<evidence type="ECO:0000256" key="7">
    <source>
        <dbReference type="ARBA" id="ARBA00022898"/>
    </source>
</evidence>
<comment type="caution">
    <text evidence="12">Lacks conserved residue(s) required for the propagation of feature annotation.</text>
</comment>
<dbReference type="PANTHER" id="PTHR43247:SF1">
    <property type="entry name" value="PHOSPHOSERINE AMINOTRANSFERASE"/>
    <property type="match status" value="1"/>
</dbReference>
<dbReference type="FunFam" id="3.40.640.10:FF:000010">
    <property type="entry name" value="Phosphoserine aminotransferase"/>
    <property type="match status" value="1"/>
</dbReference>
<evidence type="ECO:0000256" key="2">
    <source>
        <dbReference type="ARBA" id="ARBA00005099"/>
    </source>
</evidence>
<gene>
    <name evidence="12" type="primary">serC</name>
    <name evidence="14" type="ORF">COA71_08105</name>
</gene>
<evidence type="ECO:0000256" key="8">
    <source>
        <dbReference type="ARBA" id="ARBA00023096"/>
    </source>
</evidence>
<dbReference type="InterPro" id="IPR015424">
    <property type="entry name" value="PyrdxlP-dep_Trfase"/>
</dbReference>
<comment type="pathway">
    <text evidence="2 12">Amino-acid biosynthesis; L-serine biosynthesis; L-serine from 3-phospho-D-glycerate: step 2/3.</text>
</comment>
<dbReference type="InterPro" id="IPR015421">
    <property type="entry name" value="PyrdxlP-dep_Trfase_major"/>
</dbReference>
<dbReference type="Gene3D" id="3.40.640.10">
    <property type="entry name" value="Type I PLP-dependent aspartate aminotransferase-like (Major domain)"/>
    <property type="match status" value="1"/>
</dbReference>
<reference evidence="15" key="1">
    <citation type="submission" date="2017-08" db="EMBL/GenBank/DDBJ databases">
        <title>A dynamic microbial community with high functional redundancy inhabits the cold, oxic subseafloor aquifer.</title>
        <authorList>
            <person name="Tully B.J."/>
            <person name="Wheat C.G."/>
            <person name="Glazer B.T."/>
            <person name="Huber J.A."/>
        </authorList>
    </citation>
    <scope>NUCLEOTIDE SEQUENCE [LARGE SCALE GENOMIC DNA]</scope>
</reference>
<dbReference type="InterPro" id="IPR000192">
    <property type="entry name" value="Aminotrans_V_dom"/>
</dbReference>
<feature type="modified residue" description="N6-(pyridoxal phosphate)lysine" evidence="12">
    <location>
        <position position="199"/>
    </location>
</feature>
<evidence type="ECO:0000259" key="13">
    <source>
        <dbReference type="Pfam" id="PF00266"/>
    </source>
</evidence>
<name>A0A2A5CDB7_9GAMM</name>
<dbReference type="UniPathway" id="UPA00244">
    <property type="reaction ID" value="UER00311"/>
</dbReference>
<dbReference type="GO" id="GO:0005737">
    <property type="term" value="C:cytoplasm"/>
    <property type="evidence" value="ECO:0007669"/>
    <property type="project" value="UniProtKB-SubCell"/>
</dbReference>
<comment type="subcellular location">
    <subcellularLocation>
        <location evidence="12">Cytoplasm</location>
    </subcellularLocation>
</comment>
<dbReference type="GO" id="GO:0030170">
    <property type="term" value="F:pyridoxal phosphate binding"/>
    <property type="evidence" value="ECO:0007669"/>
    <property type="project" value="UniProtKB-UniRule"/>
</dbReference>
<keyword evidence="6 12" id="KW-0808">Transferase</keyword>
<comment type="catalytic activity">
    <reaction evidence="11 12">
        <text>O-phospho-L-serine + 2-oxoglutarate = 3-phosphooxypyruvate + L-glutamate</text>
        <dbReference type="Rhea" id="RHEA:14329"/>
        <dbReference type="ChEBI" id="CHEBI:16810"/>
        <dbReference type="ChEBI" id="CHEBI:18110"/>
        <dbReference type="ChEBI" id="CHEBI:29985"/>
        <dbReference type="ChEBI" id="CHEBI:57524"/>
        <dbReference type="EC" id="2.6.1.52"/>
    </reaction>
</comment>
<feature type="binding site" evidence="12">
    <location>
        <position position="155"/>
    </location>
    <ligand>
        <name>pyridoxal 5'-phosphate</name>
        <dbReference type="ChEBI" id="CHEBI:597326"/>
    </ligand>
</feature>
<dbReference type="EC" id="2.6.1.52" evidence="12"/>
<evidence type="ECO:0000256" key="10">
    <source>
        <dbReference type="ARBA" id="ARBA00047630"/>
    </source>
</evidence>
<sequence>MTKQVYNFGAGPAMLPVPVMQQIQEEFLDFQGMGISLIELSHRSKEFEAVINNCDDLIRELANLPDNYKILYTHGGAQMQFAGVPLNLLGLKPAHKAVYSETGNFSKLSNKEAARYGEIIIASTSAETNYDRIPALTADMIPDDASYAYITSNNTIYGTRYHEFPDTGATPLAIDATSDIFSRVIDFSKIGLMFAGMQKNLGPAGTAVVIVREDLIGHALERTPSLMDYATYEKSHSLSNTNNTFAIYTMSLVMQWLKDQGGIAAIEKVNEAKAATLYDVIDNSDFYTGTAHPDHRSIMNVTFTLPDDDSTSAFLKQAGDNDLYALKGHRNVGGVRASIYNAMPLAGCEKLAEFMQEFARTQG</sequence>
<evidence type="ECO:0000256" key="12">
    <source>
        <dbReference type="HAMAP-Rule" id="MF_00160"/>
    </source>
</evidence>
<comment type="similarity">
    <text evidence="3 12">Belongs to the class-V pyridoxal-phosphate-dependent aminotransferase family. SerC subfamily.</text>
</comment>
<keyword evidence="4 12" id="KW-0032">Aminotransferase</keyword>
<comment type="catalytic activity">
    <reaction evidence="10 12">
        <text>4-(phosphooxy)-L-threonine + 2-oxoglutarate = (R)-3-hydroxy-2-oxo-4-phosphooxybutanoate + L-glutamate</text>
        <dbReference type="Rhea" id="RHEA:16573"/>
        <dbReference type="ChEBI" id="CHEBI:16810"/>
        <dbReference type="ChEBI" id="CHEBI:29985"/>
        <dbReference type="ChEBI" id="CHEBI:58452"/>
        <dbReference type="ChEBI" id="CHEBI:58538"/>
        <dbReference type="EC" id="2.6.1.52"/>
    </reaction>
</comment>
<keyword evidence="8 12" id="KW-0664">Pyridoxine biosynthesis</keyword>
<accession>A0A2A5CDB7</accession>
<dbReference type="EMBL" id="NVWI01000005">
    <property type="protein sequence ID" value="PCJ41511.1"/>
    <property type="molecule type" value="Genomic_DNA"/>
</dbReference>
<protein>
    <recommendedName>
        <fullName evidence="12">Phosphoserine aminotransferase</fullName>
        <ecNumber evidence="12">2.6.1.52</ecNumber>
    </recommendedName>
    <alternativeName>
        <fullName evidence="12">Phosphohydroxythreonine aminotransferase</fullName>
        <shortName evidence="12">PSAT</shortName>
    </alternativeName>
</protein>
<keyword evidence="12" id="KW-0963">Cytoplasm</keyword>
<keyword evidence="5 12" id="KW-0028">Amino-acid biosynthesis</keyword>
<evidence type="ECO:0000313" key="14">
    <source>
        <dbReference type="EMBL" id="PCJ41511.1"/>
    </source>
</evidence>
<dbReference type="Proteomes" id="UP000228987">
    <property type="component" value="Unassembled WGS sequence"/>
</dbReference>
<evidence type="ECO:0000256" key="3">
    <source>
        <dbReference type="ARBA" id="ARBA00006904"/>
    </source>
</evidence>
<dbReference type="InterPro" id="IPR022278">
    <property type="entry name" value="Pser_aminoTfrase"/>
</dbReference>
<dbReference type="FunFam" id="3.90.1150.10:FF:000006">
    <property type="entry name" value="Phosphoserine aminotransferase"/>
    <property type="match status" value="1"/>
</dbReference>
<comment type="pathway">
    <text evidence="1 12">Cofactor biosynthesis; pyridoxine 5'-phosphate biosynthesis; pyridoxine 5'-phosphate from D-erythrose 4-phosphate: step 3/5.</text>
</comment>
<dbReference type="Pfam" id="PF00266">
    <property type="entry name" value="Aminotran_5"/>
    <property type="match status" value="1"/>
</dbReference>
<dbReference type="SUPFAM" id="SSF53383">
    <property type="entry name" value="PLP-dependent transferases"/>
    <property type="match status" value="1"/>
</dbReference>
<dbReference type="InterPro" id="IPR015422">
    <property type="entry name" value="PyrdxlP-dep_Trfase_small"/>
</dbReference>
<dbReference type="GO" id="GO:0006564">
    <property type="term" value="P:L-serine biosynthetic process"/>
    <property type="evidence" value="ECO:0007669"/>
    <property type="project" value="UniProtKB-UniRule"/>
</dbReference>
<evidence type="ECO:0000313" key="15">
    <source>
        <dbReference type="Proteomes" id="UP000228987"/>
    </source>
</evidence>
<dbReference type="GO" id="GO:0004648">
    <property type="term" value="F:O-phospho-L-serine:2-oxoglutarate aminotransferase activity"/>
    <property type="evidence" value="ECO:0007669"/>
    <property type="project" value="UniProtKB-UniRule"/>
</dbReference>
<dbReference type="UniPathway" id="UPA00135">
    <property type="reaction ID" value="UER00197"/>
</dbReference>
<feature type="binding site" evidence="12">
    <location>
        <position position="175"/>
    </location>
    <ligand>
        <name>pyridoxal 5'-phosphate</name>
        <dbReference type="ChEBI" id="CHEBI:597326"/>
    </ligand>
</feature>
<feature type="binding site" evidence="12">
    <location>
        <begin position="240"/>
        <end position="241"/>
    </location>
    <ligand>
        <name>pyridoxal 5'-phosphate</name>
        <dbReference type="ChEBI" id="CHEBI:597326"/>
    </ligand>
</feature>
<feature type="binding site" evidence="12">
    <location>
        <position position="198"/>
    </location>
    <ligand>
        <name>pyridoxal 5'-phosphate</name>
        <dbReference type="ChEBI" id="CHEBI:597326"/>
    </ligand>
</feature>
<feature type="binding site" evidence="12">
    <location>
        <position position="105"/>
    </location>
    <ligand>
        <name>pyridoxal 5'-phosphate</name>
        <dbReference type="ChEBI" id="CHEBI:597326"/>
    </ligand>
</feature>
<comment type="cofactor">
    <cofactor evidence="12">
        <name>pyridoxal 5'-phosphate</name>
        <dbReference type="ChEBI" id="CHEBI:597326"/>
    </cofactor>
    <text evidence="12">Binds 1 pyridoxal phosphate per subunit.</text>
</comment>
<dbReference type="GO" id="GO:0008615">
    <property type="term" value="P:pyridoxine biosynthetic process"/>
    <property type="evidence" value="ECO:0007669"/>
    <property type="project" value="UniProtKB-UniRule"/>
</dbReference>
<organism evidence="14 15">
    <name type="scientific">SAR86 cluster bacterium</name>
    <dbReference type="NCBI Taxonomy" id="2030880"/>
    <lineage>
        <taxon>Bacteria</taxon>
        <taxon>Pseudomonadati</taxon>
        <taxon>Pseudomonadota</taxon>
        <taxon>Gammaproteobacteria</taxon>
        <taxon>SAR86 cluster</taxon>
    </lineage>
</organism>
<dbReference type="PANTHER" id="PTHR43247">
    <property type="entry name" value="PHOSPHOSERINE AMINOTRANSFERASE"/>
    <property type="match status" value="1"/>
</dbReference>
<keyword evidence="9 12" id="KW-0718">Serine biosynthesis</keyword>
<keyword evidence="7 12" id="KW-0663">Pyridoxal phosphate</keyword>
<dbReference type="NCBIfam" id="NF003764">
    <property type="entry name" value="PRK05355.1"/>
    <property type="match status" value="1"/>
</dbReference>
<dbReference type="HAMAP" id="MF_00160">
    <property type="entry name" value="SerC_aminotrans_5"/>
    <property type="match status" value="1"/>
</dbReference>
<comment type="subunit">
    <text evidence="12">Homodimer.</text>
</comment>